<dbReference type="Pfam" id="PF10604">
    <property type="entry name" value="Polyketide_cyc2"/>
    <property type="match status" value="1"/>
</dbReference>
<dbReference type="Gene3D" id="3.30.530.20">
    <property type="match status" value="1"/>
</dbReference>
<proteinExistence type="predicted"/>
<dbReference type="EMBL" id="JBHTCH010000001">
    <property type="protein sequence ID" value="MFC7359083.1"/>
    <property type="molecule type" value="Genomic_DNA"/>
</dbReference>
<keyword evidence="2" id="KW-1185">Reference proteome</keyword>
<organism evidence="1 2">
    <name type="scientific">Nocardioides astragali</name>
    <dbReference type="NCBI Taxonomy" id="1776736"/>
    <lineage>
        <taxon>Bacteria</taxon>
        <taxon>Bacillati</taxon>
        <taxon>Actinomycetota</taxon>
        <taxon>Actinomycetes</taxon>
        <taxon>Propionibacteriales</taxon>
        <taxon>Nocardioidaceae</taxon>
        <taxon>Nocardioides</taxon>
    </lineage>
</organism>
<accession>A0ABW2N065</accession>
<protein>
    <submittedName>
        <fullName evidence="1">SRPBCC family protein</fullName>
    </submittedName>
</protein>
<sequence>MPSVSRSFTTMASPEAAYAYLADFRNTEEWDPGTQTCERVAGDGGVGTTYRNVSRFLGREVEVMYATAELAPPRRVHLRGTNDQFEGHDIFEIAASGRGSQVSYTAEMSFAGLARLATPVVAAYLPTLASRTVDQLRTCLDRLDDPGPLSA</sequence>
<evidence type="ECO:0000313" key="2">
    <source>
        <dbReference type="Proteomes" id="UP001596524"/>
    </source>
</evidence>
<name>A0ABW2N065_9ACTN</name>
<reference evidence="2" key="1">
    <citation type="journal article" date="2019" name="Int. J. Syst. Evol. Microbiol.">
        <title>The Global Catalogue of Microorganisms (GCM) 10K type strain sequencing project: providing services to taxonomists for standard genome sequencing and annotation.</title>
        <authorList>
            <consortium name="The Broad Institute Genomics Platform"/>
            <consortium name="The Broad Institute Genome Sequencing Center for Infectious Disease"/>
            <person name="Wu L."/>
            <person name="Ma J."/>
        </authorList>
    </citation>
    <scope>NUCLEOTIDE SEQUENCE [LARGE SCALE GENOMIC DNA]</scope>
    <source>
        <strain evidence="2">FCH27</strain>
    </source>
</reference>
<dbReference type="InterPro" id="IPR023393">
    <property type="entry name" value="START-like_dom_sf"/>
</dbReference>
<comment type="caution">
    <text evidence="1">The sequence shown here is derived from an EMBL/GenBank/DDBJ whole genome shotgun (WGS) entry which is preliminary data.</text>
</comment>
<dbReference type="InterPro" id="IPR019587">
    <property type="entry name" value="Polyketide_cyclase/dehydratase"/>
</dbReference>
<dbReference type="RefSeq" id="WP_255890137.1">
    <property type="nucleotide sequence ID" value="NZ_JAFMZM010000003.1"/>
</dbReference>
<gene>
    <name evidence="1" type="ORF">ACFQO6_02295</name>
</gene>
<evidence type="ECO:0000313" key="1">
    <source>
        <dbReference type="EMBL" id="MFC7359083.1"/>
    </source>
</evidence>
<dbReference type="Proteomes" id="UP001596524">
    <property type="component" value="Unassembled WGS sequence"/>
</dbReference>
<dbReference type="SUPFAM" id="SSF55961">
    <property type="entry name" value="Bet v1-like"/>
    <property type="match status" value="1"/>
</dbReference>